<evidence type="ECO:0000313" key="3">
    <source>
        <dbReference type="Proteomes" id="UP000826661"/>
    </source>
</evidence>
<dbReference type="Proteomes" id="UP000826661">
    <property type="component" value="Chromosome V"/>
</dbReference>
<sequence>MRCEEEKTREEEAERNERLTGSDRALRQKSKRVESRADRPDSKQQMQNRKQSSSMRANQTDYGQRQAPSGPTKLLYKRKAYSAPRNRQSSPQAPDTWSGQRI</sequence>
<protein>
    <submittedName>
        <fullName evidence="2">Uncharacterized protein</fullName>
    </submittedName>
</protein>
<organism evidence="2 3">
    <name type="scientific">Trichoderma simmonsii</name>
    <dbReference type="NCBI Taxonomy" id="1491479"/>
    <lineage>
        <taxon>Eukaryota</taxon>
        <taxon>Fungi</taxon>
        <taxon>Dikarya</taxon>
        <taxon>Ascomycota</taxon>
        <taxon>Pezizomycotina</taxon>
        <taxon>Sordariomycetes</taxon>
        <taxon>Hypocreomycetidae</taxon>
        <taxon>Hypocreales</taxon>
        <taxon>Hypocreaceae</taxon>
        <taxon>Trichoderma</taxon>
    </lineage>
</organism>
<dbReference type="AlphaFoldDB" id="A0A8G0LNX8"/>
<evidence type="ECO:0000256" key="1">
    <source>
        <dbReference type="SAM" id="MobiDB-lite"/>
    </source>
</evidence>
<accession>A0A8G0LNX8</accession>
<feature type="compositionally biased region" description="Polar residues" evidence="1">
    <location>
        <begin position="43"/>
        <end position="69"/>
    </location>
</feature>
<gene>
    <name evidence="2" type="ORF">H0G86_010145</name>
</gene>
<feature type="region of interest" description="Disordered" evidence="1">
    <location>
        <begin position="1"/>
        <end position="102"/>
    </location>
</feature>
<proteinExistence type="predicted"/>
<name>A0A8G0LNX8_9HYPO</name>
<reference evidence="2 3" key="1">
    <citation type="journal article" date="2021" name="BMC Genomics">
        <title>Telomere-to-telomere genome assembly of asparaginase-producing Trichoderma simmonsii.</title>
        <authorList>
            <person name="Chung D."/>
            <person name="Kwon Y.M."/>
            <person name="Yang Y."/>
        </authorList>
    </citation>
    <scope>NUCLEOTIDE SEQUENCE [LARGE SCALE GENOMIC DNA]</scope>
    <source>
        <strain evidence="2 3">GH-Sj1</strain>
    </source>
</reference>
<keyword evidence="3" id="KW-1185">Reference proteome</keyword>
<dbReference type="EMBL" id="CP075868">
    <property type="protein sequence ID" value="QYT03176.1"/>
    <property type="molecule type" value="Genomic_DNA"/>
</dbReference>
<feature type="compositionally biased region" description="Basic and acidic residues" evidence="1">
    <location>
        <begin position="1"/>
        <end position="42"/>
    </location>
</feature>
<feature type="compositionally biased region" description="Polar residues" evidence="1">
    <location>
        <begin position="85"/>
        <end position="102"/>
    </location>
</feature>
<evidence type="ECO:0000313" key="2">
    <source>
        <dbReference type="EMBL" id="QYT03176.1"/>
    </source>
</evidence>